<dbReference type="Pfam" id="PF11700">
    <property type="entry name" value="ATG22"/>
    <property type="match status" value="2"/>
</dbReference>
<keyword evidence="4 7" id="KW-0812">Transmembrane</keyword>
<gene>
    <name evidence="8" type="ORF">TeGR_g3876</name>
</gene>
<evidence type="ECO:0000256" key="4">
    <source>
        <dbReference type="ARBA" id="ARBA00022692"/>
    </source>
</evidence>
<evidence type="ECO:0000256" key="7">
    <source>
        <dbReference type="SAM" id="Phobius"/>
    </source>
</evidence>
<feature type="transmembrane region" description="Helical" evidence="7">
    <location>
        <begin position="120"/>
        <end position="139"/>
    </location>
</feature>
<feature type="transmembrane region" description="Helical" evidence="7">
    <location>
        <begin position="184"/>
        <end position="205"/>
    </location>
</feature>
<protein>
    <submittedName>
        <fullName evidence="8">Uncharacterized protein</fullName>
    </submittedName>
</protein>
<organism evidence="8 9">
    <name type="scientific">Tetraparma gracilis</name>
    <dbReference type="NCBI Taxonomy" id="2962635"/>
    <lineage>
        <taxon>Eukaryota</taxon>
        <taxon>Sar</taxon>
        <taxon>Stramenopiles</taxon>
        <taxon>Ochrophyta</taxon>
        <taxon>Bolidophyceae</taxon>
        <taxon>Parmales</taxon>
        <taxon>Triparmaceae</taxon>
        <taxon>Tetraparma</taxon>
    </lineage>
</organism>
<comment type="caution">
    <text evidence="8">The sequence shown here is derived from an EMBL/GenBank/DDBJ whole genome shotgun (WGS) entry which is preliminary data.</text>
</comment>
<evidence type="ECO:0000256" key="3">
    <source>
        <dbReference type="ARBA" id="ARBA00022448"/>
    </source>
</evidence>
<dbReference type="PANTHER" id="PTHR23519">
    <property type="entry name" value="AUTOPHAGY-RELATED PROTEIN 22"/>
    <property type="match status" value="1"/>
</dbReference>
<evidence type="ECO:0000256" key="1">
    <source>
        <dbReference type="ARBA" id="ARBA00004127"/>
    </source>
</evidence>
<evidence type="ECO:0000313" key="9">
    <source>
        <dbReference type="Proteomes" id="UP001165060"/>
    </source>
</evidence>
<feature type="transmembrane region" description="Helical" evidence="7">
    <location>
        <begin position="88"/>
        <end position="108"/>
    </location>
</feature>
<dbReference type="Proteomes" id="UP001165060">
    <property type="component" value="Unassembled WGS sequence"/>
</dbReference>
<feature type="transmembrane region" description="Helical" evidence="7">
    <location>
        <begin position="330"/>
        <end position="352"/>
    </location>
</feature>
<reference evidence="8 9" key="1">
    <citation type="journal article" date="2023" name="Commun. Biol.">
        <title>Genome analysis of Parmales, the sister group of diatoms, reveals the evolutionary specialization of diatoms from phago-mixotrophs to photoautotrophs.</title>
        <authorList>
            <person name="Ban H."/>
            <person name="Sato S."/>
            <person name="Yoshikawa S."/>
            <person name="Yamada K."/>
            <person name="Nakamura Y."/>
            <person name="Ichinomiya M."/>
            <person name="Sato N."/>
            <person name="Blanc-Mathieu R."/>
            <person name="Endo H."/>
            <person name="Kuwata A."/>
            <person name="Ogata H."/>
        </authorList>
    </citation>
    <scope>NUCLEOTIDE SEQUENCE [LARGE SCALE GENOMIC DNA]</scope>
</reference>
<dbReference type="PANTHER" id="PTHR23519:SF1">
    <property type="entry name" value="AUTOPHAGY-RELATED PROTEIN 22"/>
    <property type="match status" value="1"/>
</dbReference>
<dbReference type="Gene3D" id="1.20.1250.20">
    <property type="entry name" value="MFS general substrate transporter like domains"/>
    <property type="match status" value="2"/>
</dbReference>
<feature type="transmembrane region" description="Helical" evidence="7">
    <location>
        <begin position="40"/>
        <end position="62"/>
    </location>
</feature>
<keyword evidence="3" id="KW-0813">Transport</keyword>
<keyword evidence="6 7" id="KW-0472">Membrane</keyword>
<dbReference type="EMBL" id="BRYB01004094">
    <property type="protein sequence ID" value="GMI25547.1"/>
    <property type="molecule type" value="Genomic_DNA"/>
</dbReference>
<feature type="transmembrane region" description="Helical" evidence="7">
    <location>
        <begin position="296"/>
        <end position="318"/>
    </location>
</feature>
<comment type="subcellular location">
    <subcellularLocation>
        <location evidence="1">Endomembrane system</location>
        <topology evidence="1">Multi-pass membrane protein</topology>
    </subcellularLocation>
</comment>
<feature type="transmembrane region" description="Helical" evidence="7">
    <location>
        <begin position="236"/>
        <end position="259"/>
    </location>
</feature>
<dbReference type="SUPFAM" id="SSF103473">
    <property type="entry name" value="MFS general substrate transporter"/>
    <property type="match status" value="1"/>
</dbReference>
<keyword evidence="5 7" id="KW-1133">Transmembrane helix</keyword>
<feature type="transmembrane region" description="Helical" evidence="7">
    <location>
        <begin position="151"/>
        <end position="172"/>
    </location>
</feature>
<feature type="transmembrane region" description="Helical" evidence="7">
    <location>
        <begin position="387"/>
        <end position="410"/>
    </location>
</feature>
<proteinExistence type="inferred from homology"/>
<feature type="transmembrane region" description="Helical" evidence="7">
    <location>
        <begin position="449"/>
        <end position="468"/>
    </location>
</feature>
<dbReference type="InterPro" id="IPR036259">
    <property type="entry name" value="MFS_trans_sf"/>
</dbReference>
<dbReference type="InterPro" id="IPR024671">
    <property type="entry name" value="Atg22-like"/>
</dbReference>
<evidence type="ECO:0000313" key="8">
    <source>
        <dbReference type="EMBL" id="GMI25547.1"/>
    </source>
</evidence>
<sequence>MFCCGKGEAFTVRRDSYWEPHGPRHSSVCNEFTNRQFMGWAVWLLAVVPLAVVQVLSIGPYITYLARLNSEEDQTSLFGSILIPYDSYWSYLTTVSILLMALSTLVGGPLADVTPRRKDILIFTTLLGGCVLPLIIIFLPSTGKFWHFVPLVYLPSTALTNLAGVIWHSYLIDMVPESQRAMRLAQSFLMAAVGFVVFGGVAVFIEGLHDPCSGDADVCVDGELPEGAANPQMEAIVTYTMPIACAWGMACLLFVHHALPPLAASRKPSRPSLIGEAFNNLRVTAKKLGKFPQTSWYLANEAVVACGDTTIATLFSVIALDKLGLASADVAQVMSVSIVFVVTSNMIAGVLMKRELLTPIKLIIIGRSGTVLNSLYFAFYVRDLKTFWISGIFFGCFNGLLGVTSTQLFSSLVPPVYKSEFFALRSVNAKLLAWIGPLLFAVVTTAGSFELAVASLGLYTVAGTVLLLRVDVARGMDAALNFEEEEEEEEEGGVGVGAGGVELTKQITTKEHTMVLV</sequence>
<name>A0ABQ6MGL5_9STRA</name>
<comment type="similarity">
    <text evidence="2">Belongs to the ATG22 family.</text>
</comment>
<dbReference type="InterPro" id="IPR050495">
    <property type="entry name" value="ATG22/LtaA_families"/>
</dbReference>
<evidence type="ECO:0000256" key="5">
    <source>
        <dbReference type="ARBA" id="ARBA00022989"/>
    </source>
</evidence>
<evidence type="ECO:0000256" key="2">
    <source>
        <dbReference type="ARBA" id="ARBA00006978"/>
    </source>
</evidence>
<keyword evidence="9" id="KW-1185">Reference proteome</keyword>
<evidence type="ECO:0000256" key="6">
    <source>
        <dbReference type="ARBA" id="ARBA00023136"/>
    </source>
</evidence>
<accession>A0ABQ6MGL5</accession>